<name>A0ABY4NL05_9BURK</name>
<dbReference type="RefSeq" id="WP_249462028.1">
    <property type="nucleotide sequence ID" value="NZ_CP094619.1"/>
</dbReference>
<keyword evidence="3" id="KW-1185">Reference proteome</keyword>
<dbReference type="Gene3D" id="2.160.20.10">
    <property type="entry name" value="Single-stranded right-handed beta-helix, Pectin lyase-like"/>
    <property type="match status" value="1"/>
</dbReference>
<evidence type="ECO:0000313" key="3">
    <source>
        <dbReference type="Proteomes" id="UP000831759"/>
    </source>
</evidence>
<evidence type="ECO:0000313" key="2">
    <source>
        <dbReference type="EMBL" id="UQN37326.1"/>
    </source>
</evidence>
<reference evidence="2 3" key="1">
    <citation type="journal article" date="2022" name="Int. J. Syst. Evol. Microbiol.">
        <title>Characterization of Alcaligenes aquatilis as a novel member of heterotrophic nitrifier-aerobic denitrifier and its performance in treating piggery wastewater.</title>
        <authorList>
            <person name="Cao X."/>
            <person name="Zhao B."/>
            <person name="Wu Y."/>
            <person name="Huang J."/>
            <person name="Wang H."/>
            <person name="Sun X."/>
            <person name="Li S."/>
        </authorList>
    </citation>
    <scope>NUCLEOTIDE SEQUENCE [LARGE SCALE GENOMIC DNA]</scope>
    <source>
        <strain evidence="2 3">AS1</strain>
    </source>
</reference>
<organism evidence="2 3">
    <name type="scientific">Alcaligenes aquatilis</name>
    <dbReference type="NCBI Taxonomy" id="323284"/>
    <lineage>
        <taxon>Bacteria</taxon>
        <taxon>Pseudomonadati</taxon>
        <taxon>Pseudomonadota</taxon>
        <taxon>Betaproteobacteria</taxon>
        <taxon>Burkholderiales</taxon>
        <taxon>Alcaligenaceae</taxon>
        <taxon>Alcaligenes</taxon>
    </lineage>
</organism>
<accession>A0ABY4NL05</accession>
<dbReference type="EMBL" id="CP094619">
    <property type="protein sequence ID" value="UQN37326.1"/>
    <property type="molecule type" value="Genomic_DNA"/>
</dbReference>
<proteinExistence type="predicted"/>
<dbReference type="GeneID" id="96868547"/>
<sequence length="729" mass="78007">MTTYKTGNPIGSVSPKDLFDNSENLDRAVNGAALTWKDRFDRSRLSWAGIEDRARIDIVAAAEQAAEEATIQAAELRDQAQVARDDARSARDDAIAAAAASGEFVFAETYADALGKLPLPEGDVVEVGRDETLDGSRTRYVVEGNQLRFAVNLDLVRIALAQPNGAEIVGFRRPETTAIRRNLLDRGNDTISVLDYIDTPIDGTTSNQDGIMAAVAAAEALGADLVWPATEGDYISTESIPGFHRVRHTGCGVIRRGTSRWHIAPTDADTNTLHVAVSGLELNDGLSPGTPLNARAAMAALLNCGPVLNGDWVVSFAAGEYRSLSLTLPNIKMAGKKLLKIVGPPVPKMSQPLATLDGLGNTSFGIRAGGHNCIELRDIFLTRYREYGFNGSGQGLWFLNNVHTRDCRTGIGGENNGLLFVSGGVHDLTSGFSTTSAETYRILSRFLVKHAIGYSYDENTGNPIMDPPEHMPILRGNTRSGGSRGMLAQELATGHVNVDVSEFAYGIDVRVSSRVHLDANSIVKKNSIGVRVRYGCDAQIQPDIDFGLGTSDENLIDNVVFEGGTDTVFSQSFAYLEQRVAVNKATNTVAGTTTPRTVGGTLHTLRARDFKSDGGLRLRLSGSVSGSGGRKTFSLISRNSTVITAVIPKTETGQFVMELSSRVKSPGIQQGGSWFVIGGGSTSPGASGCRALPTNLPWGSLESPISFRVELENAADSVVIEHIELWRLG</sequence>
<gene>
    <name evidence="2" type="ORF">MTR80_06365</name>
</gene>
<feature type="coiled-coil region" evidence="1">
    <location>
        <begin position="59"/>
        <end position="93"/>
    </location>
</feature>
<evidence type="ECO:0008006" key="4">
    <source>
        <dbReference type="Google" id="ProtNLM"/>
    </source>
</evidence>
<evidence type="ECO:0000256" key="1">
    <source>
        <dbReference type="SAM" id="Coils"/>
    </source>
</evidence>
<dbReference type="Proteomes" id="UP000831759">
    <property type="component" value="Chromosome"/>
</dbReference>
<protein>
    <recommendedName>
        <fullName evidence="4">Pectate lyase superfamily protein domain-containing protein</fullName>
    </recommendedName>
</protein>
<keyword evidence="1" id="KW-0175">Coiled coil</keyword>
<dbReference type="InterPro" id="IPR012334">
    <property type="entry name" value="Pectin_lyas_fold"/>
</dbReference>